<dbReference type="InterPro" id="IPR040441">
    <property type="entry name" value="CFA20/CFAP20DC"/>
</dbReference>
<evidence type="ECO:0000256" key="1">
    <source>
        <dbReference type="SAM" id="MobiDB-lite"/>
    </source>
</evidence>
<sequence>MFRNDYQGGLTVDIFSAQGKDPVAKWKLYGRKSSISKVFDKEVKGFVYSLEGSSQTHKMQLPKDSKMTLGLIQKFLILQVNVPLGKDFSTEILVTDEEHLKKRLYLSTVHKELSATPLHARIPLTCLKRNTWCNLCIDLDSLTAEIFRGTRFLSLDGIIISACCKVRRIFTMKNEPADCMDGEISNGPQEEIPRNCQFPSEVQNVVQLVNMKTLGQTDLKSGPTNSDAGQFHMGPTPRDSSHIAFGSKVIGPPPLTARKSSTSANRKEERAKSELSLNIPSGKSYCIMFLNIGRTDNVQPRPPLERPSAEKMGSRRPQRIQNVRREKSNTGEFIKYTVHIIHYSSKVWCRF</sequence>
<dbReference type="Pfam" id="PF05018">
    <property type="entry name" value="CFA20_dom"/>
    <property type="match status" value="1"/>
</dbReference>
<protein>
    <recommendedName>
        <fullName evidence="2">CFA20 domain-containing protein</fullName>
    </recommendedName>
</protein>
<evidence type="ECO:0000259" key="2">
    <source>
        <dbReference type="Pfam" id="PF05018"/>
    </source>
</evidence>
<feature type="compositionally biased region" description="Polar residues" evidence="1">
    <location>
        <begin position="216"/>
        <end position="228"/>
    </location>
</feature>
<evidence type="ECO:0000313" key="4">
    <source>
        <dbReference type="Proteomes" id="UP000472270"/>
    </source>
</evidence>
<feature type="region of interest" description="Disordered" evidence="1">
    <location>
        <begin position="216"/>
        <end position="274"/>
    </location>
</feature>
<name>A0A673MSR6_9TELE</name>
<evidence type="ECO:0000313" key="3">
    <source>
        <dbReference type="Ensembl" id="ENSSRHP00000093743.1"/>
    </source>
</evidence>
<reference evidence="3" key="2">
    <citation type="submission" date="2025-09" db="UniProtKB">
        <authorList>
            <consortium name="Ensembl"/>
        </authorList>
    </citation>
    <scope>IDENTIFICATION</scope>
</reference>
<feature type="domain" description="CFA20" evidence="2">
    <location>
        <begin position="1"/>
        <end position="174"/>
    </location>
</feature>
<organism evidence="3 4">
    <name type="scientific">Sinocyclocheilus rhinocerous</name>
    <dbReference type="NCBI Taxonomy" id="307959"/>
    <lineage>
        <taxon>Eukaryota</taxon>
        <taxon>Metazoa</taxon>
        <taxon>Chordata</taxon>
        <taxon>Craniata</taxon>
        <taxon>Vertebrata</taxon>
        <taxon>Euteleostomi</taxon>
        <taxon>Actinopterygii</taxon>
        <taxon>Neopterygii</taxon>
        <taxon>Teleostei</taxon>
        <taxon>Ostariophysi</taxon>
        <taxon>Cypriniformes</taxon>
        <taxon>Cyprinidae</taxon>
        <taxon>Cyprininae</taxon>
        <taxon>Sinocyclocheilus</taxon>
    </lineage>
</organism>
<proteinExistence type="predicted"/>
<dbReference type="Ensembl" id="ENSSRHT00000096274.1">
    <property type="protein sequence ID" value="ENSSRHP00000093743.1"/>
    <property type="gene ID" value="ENSSRHG00000046188.1"/>
</dbReference>
<dbReference type="PANTHER" id="PTHR12458">
    <property type="entry name" value="ORF PROTEIN"/>
    <property type="match status" value="1"/>
</dbReference>
<dbReference type="AlphaFoldDB" id="A0A673MSR6"/>
<reference evidence="3" key="1">
    <citation type="submission" date="2025-08" db="UniProtKB">
        <authorList>
            <consortium name="Ensembl"/>
        </authorList>
    </citation>
    <scope>IDENTIFICATION</scope>
</reference>
<dbReference type="Proteomes" id="UP000472270">
    <property type="component" value="Unassembled WGS sequence"/>
</dbReference>
<feature type="compositionally biased region" description="Basic and acidic residues" evidence="1">
    <location>
        <begin position="303"/>
        <end position="313"/>
    </location>
</feature>
<keyword evidence="4" id="KW-1185">Reference proteome</keyword>
<dbReference type="InterPro" id="IPR007714">
    <property type="entry name" value="CFA20_dom"/>
</dbReference>
<feature type="region of interest" description="Disordered" evidence="1">
    <location>
        <begin position="296"/>
        <end position="318"/>
    </location>
</feature>
<accession>A0A673MSR6</accession>